<dbReference type="GO" id="GO:0006508">
    <property type="term" value="P:proteolysis"/>
    <property type="evidence" value="ECO:0007669"/>
    <property type="project" value="UniProtKB-KW"/>
</dbReference>
<dbReference type="PANTHER" id="PTHR13683:SF902">
    <property type="entry name" value="OS06G0610800 PROTEIN"/>
    <property type="match status" value="1"/>
</dbReference>
<dbReference type="SUPFAM" id="SSF50630">
    <property type="entry name" value="Acid proteases"/>
    <property type="match status" value="1"/>
</dbReference>
<sequence>MGGNETRGACAPSTARPAGRPPHSAQPLDGVPMAASWRHGHGSFCLLLLLLVAVDAAAAAVGAGAAGSFSHVQLSAESLLRAAGSSCPAPQEEQHGAATGTRMPVVHQHGPCSPLAGKREKAPSHAEILAADQRRVEYIHRRVSETTGRARPPKRGAAPAVYLQPGAPSTAATPASASPSYAKSAANLPASSGRALGTGNYVVTIGLGTPSERFTVVFDTGSDTTWVQCQPCVAYCYRQKEPLFRPAKSSTYANISCSSSYCDDLDVSGCDGGHCLYGVEYGDGSQTIGFYAQDTLKLAYDVIKEFRFGCGENNRGLFGRSAGLMGLGRGKTSLTVQAYGKYGGVFAYCLPATPSGTTGFLDLGPGAPAANARLTPMLTDNGPTFYYVALTGIKVGGHLLPIPESVFSGAGALVDSGTVITRLPPSAYEPLRSAFAGAMDALGYRKAPALSILDTCYDLTGQQGPSVALPAVSLVFRGGACLDVDASGILYVADASQACLAFAANDADDDVAIVGNTQQKTYGVLYDLARKVVGFAPGAC</sequence>
<evidence type="ECO:0000259" key="11">
    <source>
        <dbReference type="PROSITE" id="PS51767"/>
    </source>
</evidence>
<evidence type="ECO:0000256" key="9">
    <source>
        <dbReference type="SAM" id="MobiDB-lite"/>
    </source>
</evidence>
<protein>
    <recommendedName>
        <fullName evidence="11">Peptidase A1 domain-containing protein</fullName>
    </recommendedName>
</protein>
<dbReference type="GO" id="GO:0004190">
    <property type="term" value="F:aspartic-type endopeptidase activity"/>
    <property type="evidence" value="ECO:0007669"/>
    <property type="project" value="UniProtKB-KW"/>
</dbReference>
<comment type="similarity">
    <text evidence="1 8">Belongs to the peptidase A1 family.</text>
</comment>
<dbReference type="InterPro" id="IPR032799">
    <property type="entry name" value="TAXi_C"/>
</dbReference>
<evidence type="ECO:0000256" key="2">
    <source>
        <dbReference type="ARBA" id="ARBA00022670"/>
    </source>
</evidence>
<keyword evidence="10" id="KW-0812">Transmembrane</keyword>
<reference evidence="12" key="1">
    <citation type="submission" date="2020-05" db="EMBL/GenBank/DDBJ databases">
        <title>WGS assembly of Panicum virgatum.</title>
        <authorList>
            <person name="Lovell J.T."/>
            <person name="Jenkins J."/>
            <person name="Shu S."/>
            <person name="Juenger T.E."/>
            <person name="Schmutz J."/>
        </authorList>
    </citation>
    <scope>NUCLEOTIDE SEQUENCE</scope>
    <source>
        <strain evidence="12">AP13</strain>
    </source>
</reference>
<evidence type="ECO:0000256" key="10">
    <source>
        <dbReference type="SAM" id="Phobius"/>
    </source>
</evidence>
<evidence type="ECO:0000256" key="8">
    <source>
        <dbReference type="RuleBase" id="RU000454"/>
    </source>
</evidence>
<dbReference type="EMBL" id="CM029043">
    <property type="protein sequence ID" value="KAG2612777.1"/>
    <property type="molecule type" value="Genomic_DNA"/>
</dbReference>
<dbReference type="InterPro" id="IPR001969">
    <property type="entry name" value="Aspartic_peptidase_AS"/>
</dbReference>
<comment type="caution">
    <text evidence="12">The sequence shown here is derived from an EMBL/GenBank/DDBJ whole genome shotgun (WGS) entry which is preliminary data.</text>
</comment>
<dbReference type="PROSITE" id="PS51767">
    <property type="entry name" value="PEPTIDASE_A1"/>
    <property type="match status" value="1"/>
</dbReference>
<dbReference type="OrthoDB" id="2747330at2759"/>
<dbReference type="Pfam" id="PF14543">
    <property type="entry name" value="TAXi_N"/>
    <property type="match status" value="1"/>
</dbReference>
<dbReference type="FunFam" id="2.40.70.10:FF:000021">
    <property type="entry name" value="Aspartyl protease AED1"/>
    <property type="match status" value="1"/>
</dbReference>
<dbReference type="PRINTS" id="PR00792">
    <property type="entry name" value="PEPSIN"/>
</dbReference>
<keyword evidence="10" id="KW-0472">Membrane</keyword>
<keyword evidence="6" id="KW-1015">Disulfide bond</keyword>
<dbReference type="Gene3D" id="2.40.70.10">
    <property type="entry name" value="Acid Proteases"/>
    <property type="match status" value="2"/>
</dbReference>
<feature type="domain" description="Peptidase A1" evidence="11">
    <location>
        <begin position="201"/>
        <end position="536"/>
    </location>
</feature>
<evidence type="ECO:0000256" key="6">
    <source>
        <dbReference type="ARBA" id="ARBA00023157"/>
    </source>
</evidence>
<evidence type="ECO:0000256" key="7">
    <source>
        <dbReference type="PIRSR" id="PIRSR601461-1"/>
    </source>
</evidence>
<feature type="active site" evidence="7">
    <location>
        <position position="219"/>
    </location>
</feature>
<evidence type="ECO:0000256" key="4">
    <source>
        <dbReference type="ARBA" id="ARBA00022750"/>
    </source>
</evidence>
<dbReference type="InterPro" id="IPR001461">
    <property type="entry name" value="Aspartic_peptidase_A1"/>
</dbReference>
<name>A0A8T0TRU0_PANVG</name>
<keyword evidence="13" id="KW-1185">Reference proteome</keyword>
<keyword evidence="3" id="KW-0732">Signal</keyword>
<evidence type="ECO:0000256" key="1">
    <source>
        <dbReference type="ARBA" id="ARBA00007447"/>
    </source>
</evidence>
<keyword evidence="5 8" id="KW-0378">Hydrolase</keyword>
<dbReference type="Pfam" id="PF14541">
    <property type="entry name" value="TAXi_C"/>
    <property type="match status" value="1"/>
</dbReference>
<dbReference type="FunFam" id="2.40.70.10:FF:000013">
    <property type="entry name" value="Aspartyl protease AED1"/>
    <property type="match status" value="1"/>
</dbReference>
<feature type="transmembrane region" description="Helical" evidence="10">
    <location>
        <begin position="44"/>
        <end position="69"/>
    </location>
</feature>
<evidence type="ECO:0000313" key="12">
    <source>
        <dbReference type="EMBL" id="KAG2612777.1"/>
    </source>
</evidence>
<dbReference type="InterPro" id="IPR021109">
    <property type="entry name" value="Peptidase_aspartic_dom_sf"/>
</dbReference>
<feature type="region of interest" description="Disordered" evidence="9">
    <location>
        <begin position="145"/>
        <end position="184"/>
    </location>
</feature>
<keyword evidence="10" id="KW-1133">Transmembrane helix</keyword>
<gene>
    <name evidence="12" type="ORF">PVAP13_4KG307200</name>
</gene>
<organism evidence="12 13">
    <name type="scientific">Panicum virgatum</name>
    <name type="common">Blackwell switchgrass</name>
    <dbReference type="NCBI Taxonomy" id="38727"/>
    <lineage>
        <taxon>Eukaryota</taxon>
        <taxon>Viridiplantae</taxon>
        <taxon>Streptophyta</taxon>
        <taxon>Embryophyta</taxon>
        <taxon>Tracheophyta</taxon>
        <taxon>Spermatophyta</taxon>
        <taxon>Magnoliopsida</taxon>
        <taxon>Liliopsida</taxon>
        <taxon>Poales</taxon>
        <taxon>Poaceae</taxon>
        <taxon>PACMAD clade</taxon>
        <taxon>Panicoideae</taxon>
        <taxon>Panicodae</taxon>
        <taxon>Paniceae</taxon>
        <taxon>Panicinae</taxon>
        <taxon>Panicum</taxon>
        <taxon>Panicum sect. Hiantes</taxon>
    </lineage>
</organism>
<dbReference type="InterPro" id="IPR032861">
    <property type="entry name" value="TAXi_N"/>
</dbReference>
<dbReference type="CDD" id="cd05472">
    <property type="entry name" value="cnd41_like"/>
    <property type="match status" value="1"/>
</dbReference>
<dbReference type="InterPro" id="IPR033121">
    <property type="entry name" value="PEPTIDASE_A1"/>
</dbReference>
<feature type="compositionally biased region" description="Low complexity" evidence="9">
    <location>
        <begin position="167"/>
        <end position="184"/>
    </location>
</feature>
<feature type="region of interest" description="Disordered" evidence="9">
    <location>
        <begin position="85"/>
        <end position="123"/>
    </location>
</feature>
<keyword evidence="4 8" id="KW-0064">Aspartyl protease</keyword>
<evidence type="ECO:0000256" key="3">
    <source>
        <dbReference type="ARBA" id="ARBA00022729"/>
    </source>
</evidence>
<evidence type="ECO:0000313" key="13">
    <source>
        <dbReference type="Proteomes" id="UP000823388"/>
    </source>
</evidence>
<dbReference type="Proteomes" id="UP000823388">
    <property type="component" value="Chromosome 4K"/>
</dbReference>
<feature type="active site" evidence="7">
    <location>
        <position position="415"/>
    </location>
</feature>
<feature type="region of interest" description="Disordered" evidence="9">
    <location>
        <begin position="1"/>
        <end position="27"/>
    </location>
</feature>
<evidence type="ECO:0000256" key="5">
    <source>
        <dbReference type="ARBA" id="ARBA00022801"/>
    </source>
</evidence>
<dbReference type="PANTHER" id="PTHR13683">
    <property type="entry name" value="ASPARTYL PROTEASES"/>
    <property type="match status" value="1"/>
</dbReference>
<keyword evidence="2 8" id="KW-0645">Protease</keyword>
<accession>A0A8T0TRU0</accession>
<dbReference type="AlphaFoldDB" id="A0A8T0TRU0"/>
<dbReference type="InterPro" id="IPR033873">
    <property type="entry name" value="CND41-like"/>
</dbReference>
<dbReference type="PROSITE" id="PS00141">
    <property type="entry name" value="ASP_PROTEASE"/>
    <property type="match status" value="1"/>
</dbReference>
<proteinExistence type="inferred from homology"/>